<dbReference type="InterPro" id="IPR046358">
    <property type="entry name" value="Flagellin_C"/>
</dbReference>
<evidence type="ECO:0000313" key="3">
    <source>
        <dbReference type="Proteomes" id="UP001652542"/>
    </source>
</evidence>
<keyword evidence="2" id="KW-0282">Flagellum</keyword>
<sequence length="338" mass="34481">MTRVSFGDLAQSQLLRRSSSAAETRLARLAAELASGKRSDLATATGGDFKLLAGIERSLGLLKSHTATAREAALAGGAIQVSLEQVQSVVETAANNFAIAGTNGAAQAVRITASGADQQLAAVVAALNVNVGERYLFSGIATDQRAVGGAEEMLSSLIAATTGTSTASGLQSAVRDWFDAPPGGGGFLDVVYGGSPDAGGGFPISPGVGATFAVTGADPCLRRSLEGLAMAVLLDRGILDQDDAARSQVLAAASETLMSAGQGIAELRGRIGTVEAAIDSALIRNDAEVSALEMARGRIVSADPYDTASALEEARNQLEAIYALTARLSNLSLLEFLR</sequence>
<reference evidence="2 3" key="1">
    <citation type="submission" date="2022-10" db="EMBL/GenBank/DDBJ databases">
        <title>Defluviimonas sp. nov., isolated from ocean surface water.</title>
        <authorList>
            <person name="He W."/>
            <person name="Wang L."/>
            <person name="Zhang D.-F."/>
        </authorList>
    </citation>
    <scope>NUCLEOTIDE SEQUENCE [LARGE SCALE GENOMIC DNA]</scope>
    <source>
        <strain evidence="2 3">WL0002</strain>
    </source>
</reference>
<keyword evidence="2" id="KW-0966">Cell projection</keyword>
<dbReference type="RefSeq" id="WP_263732697.1">
    <property type="nucleotide sequence ID" value="NZ_JAOWKY010000001.1"/>
</dbReference>
<name>A0ABT2Z7B9_9RHOB</name>
<keyword evidence="3" id="KW-1185">Reference proteome</keyword>
<dbReference type="Pfam" id="PF00700">
    <property type="entry name" value="Flagellin_C"/>
    <property type="match status" value="1"/>
</dbReference>
<comment type="caution">
    <text evidence="2">The sequence shown here is derived from an EMBL/GenBank/DDBJ whole genome shotgun (WGS) entry which is preliminary data.</text>
</comment>
<keyword evidence="2" id="KW-0969">Cilium</keyword>
<dbReference type="SUPFAM" id="SSF64518">
    <property type="entry name" value="Phase 1 flagellin"/>
    <property type="match status" value="1"/>
</dbReference>
<evidence type="ECO:0000259" key="1">
    <source>
        <dbReference type="Pfam" id="PF00700"/>
    </source>
</evidence>
<evidence type="ECO:0000313" key="2">
    <source>
        <dbReference type="EMBL" id="MCV2867024.1"/>
    </source>
</evidence>
<feature type="domain" description="Flagellin C-terminal" evidence="1">
    <location>
        <begin position="260"/>
        <end position="337"/>
    </location>
</feature>
<proteinExistence type="predicted"/>
<accession>A0ABT2Z7B9</accession>
<gene>
    <name evidence="2" type="ORF">OEW28_00100</name>
</gene>
<dbReference type="Gene3D" id="1.20.1330.10">
    <property type="entry name" value="f41 fragment of flagellin, N-terminal domain"/>
    <property type="match status" value="1"/>
</dbReference>
<dbReference type="EMBL" id="JAOWKY010000001">
    <property type="protein sequence ID" value="MCV2867024.1"/>
    <property type="molecule type" value="Genomic_DNA"/>
</dbReference>
<organism evidence="2 3">
    <name type="scientific">Albidovulum marisflavi</name>
    <dbReference type="NCBI Taxonomy" id="2984159"/>
    <lineage>
        <taxon>Bacteria</taxon>
        <taxon>Pseudomonadati</taxon>
        <taxon>Pseudomonadota</taxon>
        <taxon>Alphaproteobacteria</taxon>
        <taxon>Rhodobacterales</taxon>
        <taxon>Paracoccaceae</taxon>
        <taxon>Albidovulum</taxon>
    </lineage>
</organism>
<protein>
    <submittedName>
        <fullName evidence="2">Flagellin</fullName>
    </submittedName>
</protein>
<dbReference type="Proteomes" id="UP001652542">
    <property type="component" value="Unassembled WGS sequence"/>
</dbReference>